<gene>
    <name evidence="1" type="ORF">F4695_003582</name>
</gene>
<dbReference type="InterPro" id="IPR024747">
    <property type="entry name" value="Pyridox_Oxase-rel"/>
</dbReference>
<dbReference type="RefSeq" id="WP_184655458.1">
    <property type="nucleotide sequence ID" value="NZ_JACHBU010000007.1"/>
</dbReference>
<name>A0A7X0MT87_9HYPH</name>
<evidence type="ECO:0008006" key="3">
    <source>
        <dbReference type="Google" id="ProtNLM"/>
    </source>
</evidence>
<accession>A0A7X0MT87</accession>
<dbReference type="InterPro" id="IPR012349">
    <property type="entry name" value="Split_barrel_FMN-bd"/>
</dbReference>
<dbReference type="Pfam" id="PF12900">
    <property type="entry name" value="Pyridox_ox_2"/>
    <property type="match status" value="1"/>
</dbReference>
<dbReference type="Proteomes" id="UP000585437">
    <property type="component" value="Unassembled WGS sequence"/>
</dbReference>
<evidence type="ECO:0000313" key="1">
    <source>
        <dbReference type="EMBL" id="MBB6510196.1"/>
    </source>
</evidence>
<reference evidence="1 2" key="1">
    <citation type="submission" date="2020-08" db="EMBL/GenBank/DDBJ databases">
        <title>The Agave Microbiome: Exploring the role of microbial communities in plant adaptations to desert environments.</title>
        <authorList>
            <person name="Partida-Martinez L.P."/>
        </authorList>
    </citation>
    <scope>NUCLEOTIDE SEQUENCE [LARGE SCALE GENOMIC DNA]</scope>
    <source>
        <strain evidence="1 2">AS3.12</strain>
    </source>
</reference>
<keyword evidence="2" id="KW-1185">Reference proteome</keyword>
<comment type="caution">
    <text evidence="1">The sequence shown here is derived from an EMBL/GenBank/DDBJ whole genome shotgun (WGS) entry which is preliminary data.</text>
</comment>
<proteinExistence type="predicted"/>
<protein>
    <recommendedName>
        <fullName evidence="3">Pyridoxamine 5'-phosphate oxidase family protein</fullName>
    </recommendedName>
</protein>
<sequence length="148" mass="16775">MAFLSKTRMGRLSCVLEGRPYTVPISFIIEDDWFYSFSLEGKKISWMRENNSVCILADEISSPQQWRTVIANGQFKEFDQAAEWPKYARAWSLLQASNATYWLPGGLKTAAAGVENKPVYYGIRIESVSGREAYLPSDIGRMSGMHPH</sequence>
<dbReference type="AlphaFoldDB" id="A0A7X0MT87"/>
<organism evidence="1 2">
    <name type="scientific">Rhizobium soli</name>
    <dbReference type="NCBI Taxonomy" id="424798"/>
    <lineage>
        <taxon>Bacteria</taxon>
        <taxon>Pseudomonadati</taxon>
        <taxon>Pseudomonadota</taxon>
        <taxon>Alphaproteobacteria</taxon>
        <taxon>Hyphomicrobiales</taxon>
        <taxon>Rhizobiaceae</taxon>
        <taxon>Rhizobium/Agrobacterium group</taxon>
        <taxon>Rhizobium</taxon>
    </lineage>
</organism>
<evidence type="ECO:0000313" key="2">
    <source>
        <dbReference type="Proteomes" id="UP000585437"/>
    </source>
</evidence>
<dbReference type="EMBL" id="JACHBU010000007">
    <property type="protein sequence ID" value="MBB6510196.1"/>
    <property type="molecule type" value="Genomic_DNA"/>
</dbReference>
<dbReference type="Gene3D" id="2.30.110.10">
    <property type="entry name" value="Electron Transport, Fmn-binding Protein, Chain A"/>
    <property type="match status" value="1"/>
</dbReference>
<dbReference type="SUPFAM" id="SSF50475">
    <property type="entry name" value="FMN-binding split barrel"/>
    <property type="match status" value="1"/>
</dbReference>